<dbReference type="EMBL" id="JAAXYO010000133">
    <property type="protein sequence ID" value="MBU2788318.1"/>
    <property type="molecule type" value="Genomic_DNA"/>
</dbReference>
<dbReference type="GO" id="GO:0052913">
    <property type="term" value="F:16S rRNA (guanine(966)-N(2))-methyltransferase activity"/>
    <property type="evidence" value="ECO:0007669"/>
    <property type="project" value="UniProtKB-EC"/>
</dbReference>
<dbReference type="Pfam" id="PF03602">
    <property type="entry name" value="Cons_hypoth95"/>
    <property type="match status" value="1"/>
</dbReference>
<dbReference type="Gene3D" id="3.40.50.150">
    <property type="entry name" value="Vaccinia Virus protein VP39"/>
    <property type="match status" value="1"/>
</dbReference>
<comment type="caution">
    <text evidence="3">The sequence shown here is derived from an EMBL/GenBank/DDBJ whole genome shotgun (WGS) entry which is preliminary data.</text>
</comment>
<dbReference type="PANTHER" id="PTHR43542:SF1">
    <property type="entry name" value="METHYLTRANSFERASE"/>
    <property type="match status" value="1"/>
</dbReference>
<reference evidence="3" key="1">
    <citation type="journal article" date="2021" name="ISME J.">
        <title>Genomic evolution of the class Acidithiobacillia: deep-branching Proteobacteria living in extreme acidic conditions.</title>
        <authorList>
            <person name="Moya-Beltran A."/>
            <person name="Beard S."/>
            <person name="Rojas-Villalobos C."/>
            <person name="Issotta F."/>
            <person name="Gallardo Y."/>
            <person name="Ulloa R."/>
            <person name="Giaveno A."/>
            <person name="Degli Esposti M."/>
            <person name="Johnson D.B."/>
            <person name="Quatrini R."/>
        </authorList>
    </citation>
    <scope>NUCLEOTIDE SEQUENCE</scope>
    <source>
        <strain evidence="3">VAN18-1</strain>
    </source>
</reference>
<dbReference type="PIRSF" id="PIRSF004553">
    <property type="entry name" value="CHP00095"/>
    <property type="match status" value="1"/>
</dbReference>
<dbReference type="Proteomes" id="UP001197378">
    <property type="component" value="Unassembled WGS sequence"/>
</dbReference>
<dbReference type="RefSeq" id="WP_215871358.1">
    <property type="nucleotide sequence ID" value="NZ_JAAXYO010000133.1"/>
</dbReference>
<dbReference type="GO" id="GO:0003676">
    <property type="term" value="F:nucleic acid binding"/>
    <property type="evidence" value="ECO:0007669"/>
    <property type="project" value="InterPro"/>
</dbReference>
<proteinExistence type="predicted"/>
<dbReference type="AlphaFoldDB" id="A0AAE2YQX5"/>
<protein>
    <submittedName>
        <fullName evidence="3">16S rRNA (Guanine(966)-N(2))-methyltransferase RsmD</fullName>
        <ecNumber evidence="3">2.1.1.171</ecNumber>
    </submittedName>
</protein>
<accession>A0AAE2YQX5</accession>
<organism evidence="3 4">
    <name type="scientific">Igneacidithiobacillus copahuensis</name>
    <dbReference type="NCBI Taxonomy" id="2724909"/>
    <lineage>
        <taxon>Bacteria</taxon>
        <taxon>Pseudomonadati</taxon>
        <taxon>Pseudomonadota</taxon>
        <taxon>Acidithiobacillia</taxon>
        <taxon>Acidithiobacillales</taxon>
        <taxon>Acidithiobacillaceae</taxon>
        <taxon>Igneacidithiobacillus</taxon>
    </lineage>
</organism>
<dbReference type="InterPro" id="IPR004398">
    <property type="entry name" value="RNA_MeTrfase_RsmD"/>
</dbReference>
<evidence type="ECO:0000313" key="3">
    <source>
        <dbReference type="EMBL" id="MBU2788318.1"/>
    </source>
</evidence>
<evidence type="ECO:0000313" key="4">
    <source>
        <dbReference type="Proteomes" id="UP001197378"/>
    </source>
</evidence>
<evidence type="ECO:0000256" key="2">
    <source>
        <dbReference type="ARBA" id="ARBA00022679"/>
    </source>
</evidence>
<keyword evidence="4" id="KW-1185">Reference proteome</keyword>
<sequence length="189" mass="20586">MSVAIIAGKLRGKKLQTASGASIRPTPGVVRERLFNWLATESAGARVLDLFAGTGALGLEAWSRGAERVDFVESAAAHRRILEKNLASCGPDAKLRLLGHDALSVLPRLARQYDLVLADPPFAAGWPERLRPLLLGENSPVHAGGWLYLEANAAELWQESELPAGWEWYRSGRCGDSHYVLLHLQEGEA</sequence>
<dbReference type="NCBIfam" id="TIGR00095">
    <property type="entry name" value="16S rRNA (guanine(966)-N(2))-methyltransferase RsmD"/>
    <property type="match status" value="1"/>
</dbReference>
<gene>
    <name evidence="3" type="primary">rsmD</name>
    <name evidence="3" type="ORF">HFQ13_08895</name>
</gene>
<dbReference type="PROSITE" id="PS00092">
    <property type="entry name" value="N6_MTASE"/>
    <property type="match status" value="1"/>
</dbReference>
<dbReference type="CDD" id="cd02440">
    <property type="entry name" value="AdoMet_MTases"/>
    <property type="match status" value="1"/>
</dbReference>
<name>A0AAE2YQX5_9PROT</name>
<dbReference type="InterPro" id="IPR029063">
    <property type="entry name" value="SAM-dependent_MTases_sf"/>
</dbReference>
<dbReference type="EC" id="2.1.1.171" evidence="3"/>
<dbReference type="SUPFAM" id="SSF53335">
    <property type="entry name" value="S-adenosyl-L-methionine-dependent methyltransferases"/>
    <property type="match status" value="1"/>
</dbReference>
<keyword evidence="2 3" id="KW-0808">Transferase</keyword>
<evidence type="ECO:0000256" key="1">
    <source>
        <dbReference type="ARBA" id="ARBA00022603"/>
    </source>
</evidence>
<dbReference type="InterPro" id="IPR002052">
    <property type="entry name" value="DNA_methylase_N6_adenine_CS"/>
</dbReference>
<dbReference type="PANTHER" id="PTHR43542">
    <property type="entry name" value="METHYLTRANSFERASE"/>
    <property type="match status" value="1"/>
</dbReference>
<keyword evidence="1 3" id="KW-0489">Methyltransferase</keyword>